<reference evidence="2 3" key="1">
    <citation type="submission" date="2017-02" db="EMBL/GenBank/DDBJ databases">
        <title>The new phylogeny of genus Mycobacterium.</title>
        <authorList>
            <person name="Tortoli E."/>
            <person name="Trovato A."/>
            <person name="Cirillo D.M."/>
        </authorList>
    </citation>
    <scope>NUCLEOTIDE SEQUENCE [LARGE SCALE GENOMIC DNA]</scope>
    <source>
        <strain evidence="2 3">DSM 45439</strain>
    </source>
</reference>
<sequence>DGAGLIPGRQRPPTQAAPPSGDQTRAIPVPGNRPDDGDSDADAAEPTTALPKMRAEGSGGSESDAAGDQANARGQGENGDPARQRRRAGGGLSAQDLLRREGRL</sequence>
<feature type="region of interest" description="Disordered" evidence="1">
    <location>
        <begin position="1"/>
        <end position="104"/>
    </location>
</feature>
<dbReference type="Proteomes" id="UP000192293">
    <property type="component" value="Unassembled WGS sequence"/>
</dbReference>
<dbReference type="RefSeq" id="WP_244179169.1">
    <property type="nucleotide sequence ID" value="NZ_MVHL01000088.1"/>
</dbReference>
<gene>
    <name evidence="2" type="ORF">BST19_26140</name>
</gene>
<organism evidence="2 3">
    <name type="scientific">Mycobacterium bouchedurhonense</name>
    <dbReference type="NCBI Taxonomy" id="701041"/>
    <lineage>
        <taxon>Bacteria</taxon>
        <taxon>Bacillati</taxon>
        <taxon>Actinomycetota</taxon>
        <taxon>Actinomycetes</taxon>
        <taxon>Mycobacteriales</taxon>
        <taxon>Mycobacteriaceae</taxon>
        <taxon>Mycobacterium</taxon>
        <taxon>Mycobacterium avium complex (MAC)</taxon>
    </lineage>
</organism>
<evidence type="ECO:0000313" key="2">
    <source>
        <dbReference type="EMBL" id="ORA42128.1"/>
    </source>
</evidence>
<evidence type="ECO:0000256" key="1">
    <source>
        <dbReference type="SAM" id="MobiDB-lite"/>
    </source>
</evidence>
<name>A0ABX3S5H7_MYCBC</name>
<comment type="caution">
    <text evidence="2">The sequence shown here is derived from an EMBL/GenBank/DDBJ whole genome shotgun (WGS) entry which is preliminary data.</text>
</comment>
<feature type="non-terminal residue" evidence="2">
    <location>
        <position position="1"/>
    </location>
</feature>
<evidence type="ECO:0000313" key="3">
    <source>
        <dbReference type="Proteomes" id="UP000192293"/>
    </source>
</evidence>
<dbReference type="EMBL" id="MVHL01000088">
    <property type="protein sequence ID" value="ORA42128.1"/>
    <property type="molecule type" value="Genomic_DNA"/>
</dbReference>
<keyword evidence="3" id="KW-1185">Reference proteome</keyword>
<accession>A0ABX3S5H7</accession>
<protein>
    <submittedName>
        <fullName evidence="2">Uncharacterized protein</fullName>
    </submittedName>
</protein>
<proteinExistence type="predicted"/>